<dbReference type="Proteomes" id="UP000013923">
    <property type="component" value="Genome"/>
</dbReference>
<accession>Q58ME1</accession>
<evidence type="ECO:0000313" key="1">
    <source>
        <dbReference type="EMBL" id="AAX44591.1"/>
    </source>
</evidence>
<reference evidence="1 3" key="3">
    <citation type="journal article" date="2010" name="Environ. Microbiol.">
        <title>Genomic analysis of oceanic cyanobacterial myoviruses compared with T4-like myoviruses from diverse hosts and environments.</title>
        <authorList>
            <person name="Sullivan M.B."/>
            <person name="Huang K.H."/>
            <person name="Ignacio-Espinoza J.C."/>
            <person name="Berlin A.M."/>
            <person name="Kelly L."/>
            <person name="Weigele P.R."/>
            <person name="DeFrancesco A.S."/>
            <person name="Kern S.E."/>
            <person name="Thompson L.R."/>
            <person name="Young S."/>
            <person name="Yandava C."/>
            <person name="Fu R."/>
            <person name="Krastins B."/>
            <person name="Chase M."/>
            <person name="Sarracino D."/>
            <person name="Osburne M.S."/>
            <person name="Henn M.R."/>
            <person name="Chisholm S.W."/>
        </authorList>
    </citation>
    <scope>NUCLEOTIDE SEQUENCE [LARGE SCALE GENOMIC DNA]</scope>
</reference>
<name>Q58ME1_BPPRM</name>
<dbReference type="OrthoDB" id="35435at10239"/>
<dbReference type="Proteomes" id="UP000000991">
    <property type="component" value="Segment"/>
</dbReference>
<dbReference type="GeneID" id="3294295"/>
<evidence type="ECO:0000313" key="2">
    <source>
        <dbReference type="EMBL" id="ACY76093.1"/>
    </source>
</evidence>
<keyword evidence="3" id="KW-1185">Reference proteome</keyword>
<organismHost>
    <name type="scientific">Prochlorococcus</name>
    <dbReference type="NCBI Taxonomy" id="1218"/>
</organismHost>
<evidence type="ECO:0000313" key="4">
    <source>
        <dbReference type="Proteomes" id="UP000013923"/>
    </source>
</evidence>
<dbReference type="RefSeq" id="YP_214445.1">
    <property type="nucleotide sequence ID" value="NC_006883.2"/>
</dbReference>
<organism evidence="1 3">
    <name type="scientific">Prochlorococcus phage P-SSM2</name>
    <dbReference type="NCBI Taxonomy" id="268746"/>
    <lineage>
        <taxon>Viruses</taxon>
        <taxon>Duplodnaviria</taxon>
        <taxon>Heunggongvirae</taxon>
        <taxon>Uroviricota</taxon>
        <taxon>Caudoviricetes</taxon>
        <taxon>Pantevenvirales</taxon>
        <taxon>Kyanoviridae</taxon>
        <taxon>Salacisavirus</taxon>
        <taxon>Salacisavirus pssm2</taxon>
    </lineage>
</organism>
<sequence>MQAVFTTNITIYTGTDFAQTFVLEDTQSNSVMNLNDYTGCAQLKRFESSTKTADFAISFASDRNTGRLSIEMLESVTSTLKPGKYFYDLLLNSPNGTTTRVVEGVALVKKSVTRL</sequence>
<proteinExistence type="predicted"/>
<evidence type="ECO:0000313" key="3">
    <source>
        <dbReference type="Proteomes" id="UP000000991"/>
    </source>
</evidence>
<protein>
    <submittedName>
        <fullName evidence="1">Uncharacterized protein</fullName>
    </submittedName>
</protein>
<dbReference type="EMBL" id="AY939844">
    <property type="protein sequence ID" value="AAX44591.1"/>
    <property type="molecule type" value="Genomic_DNA"/>
</dbReference>
<gene>
    <name evidence="2" type="ORF">PCMG_00217</name>
    <name evidence="1" type="ORF">PSSM2_214</name>
</gene>
<reference evidence="2 4" key="2">
    <citation type="submission" date="2009-10" db="EMBL/GenBank/DDBJ databases">
        <title>The Genome Sequence of Prochlorococcus phage P-SSM2.</title>
        <authorList>
            <consortium name="The Broad Institute Genome Sequencing Platform"/>
            <person name="Henn M.R."/>
            <person name="Sullivan M.S."/>
            <person name="Osburne M.S."/>
            <person name="Levin J."/>
            <person name="Malboeuf C."/>
            <person name="Casali M."/>
            <person name="Russ C."/>
            <person name="Lennon N."/>
            <person name="Chapman S.B."/>
            <person name="Erlich R."/>
            <person name="Young S.K."/>
            <person name="Koehrsen M."/>
            <person name="Yandava C."/>
            <person name="Zeng Q."/>
            <person name="Alvarado L."/>
            <person name="Anderson S."/>
            <person name="Berlin A."/>
            <person name="Borenstein D."/>
            <person name="Chen Z."/>
            <person name="Engels R."/>
            <person name="Freedman E."/>
            <person name="Gellesch M."/>
            <person name="Goldberg J."/>
            <person name="Green L."/>
            <person name="Griggs A."/>
            <person name="Gujja S."/>
            <person name="Heilman E.R."/>
            <person name="Heiman D."/>
            <person name="Hepburn T."/>
            <person name="Howarth C."/>
            <person name="Jen D."/>
            <person name="Larson L."/>
            <person name="Lewis B."/>
            <person name="Mehta T."/>
            <person name="Park D."/>
            <person name="Pearson M."/>
            <person name="Richards J."/>
            <person name="Rizzolo K."/>
            <person name="Roberts A."/>
            <person name="Ryan E."/>
            <person name="Saif S."/>
            <person name="Shea T."/>
            <person name="Shenoy N."/>
            <person name="Sisk P."/>
            <person name="Stolte C."/>
            <person name="Sykes S."/>
            <person name="Walk T."/>
            <person name="White J."/>
            <person name="Yu Q."/>
            <person name="Coleman M.L."/>
            <person name="Huang K.H."/>
            <person name="Weigele P.R."/>
            <person name="DeFrancesco A.S."/>
            <person name="Kern S.E."/>
            <person name="Thompson L.R."/>
            <person name="Fu R."/>
            <person name="Hombeck B."/>
            <person name="Chisholm S.W."/>
            <person name="Haas B."/>
            <person name="Nusbaum C."/>
            <person name="Birren B."/>
        </authorList>
    </citation>
    <scope>NUCLEOTIDE SEQUENCE [LARGE SCALE GENOMIC DNA]</scope>
    <source>
        <strain evidence="2">P-SSM2</strain>
    </source>
</reference>
<reference evidence="1 3" key="1">
    <citation type="journal article" date="2005" name="PLoS Biol.">
        <title>Three Prochlorococcus cyanophage genomes: signature features and ecological interpretations.</title>
        <authorList>
            <person name="Sullivan M.B."/>
            <person name="Coleman M.L."/>
            <person name="Weigele P."/>
            <person name="Rohwer F."/>
            <person name="Chisholm S.W."/>
        </authorList>
    </citation>
    <scope>NUCLEOTIDE SEQUENCE</scope>
</reference>
<dbReference type="KEGG" id="vg:3294295"/>
<dbReference type="EMBL" id="GU071092">
    <property type="protein sequence ID" value="ACY76093.1"/>
    <property type="molecule type" value="Genomic_DNA"/>
</dbReference>